<dbReference type="EMBL" id="GBXM01026030">
    <property type="protein sequence ID" value="JAH82547.1"/>
    <property type="molecule type" value="Transcribed_RNA"/>
</dbReference>
<evidence type="ECO:0000313" key="1">
    <source>
        <dbReference type="EMBL" id="JAH82547.1"/>
    </source>
</evidence>
<reference evidence="1" key="2">
    <citation type="journal article" date="2015" name="Fish Shellfish Immunol.">
        <title>Early steps in the European eel (Anguilla anguilla)-Vibrio vulnificus interaction in the gills: Role of the RtxA13 toxin.</title>
        <authorList>
            <person name="Callol A."/>
            <person name="Pajuelo D."/>
            <person name="Ebbesson L."/>
            <person name="Teles M."/>
            <person name="MacKenzie S."/>
            <person name="Amaro C."/>
        </authorList>
    </citation>
    <scope>NUCLEOTIDE SEQUENCE</scope>
</reference>
<reference evidence="1" key="1">
    <citation type="submission" date="2014-11" db="EMBL/GenBank/DDBJ databases">
        <authorList>
            <person name="Amaro Gonzalez C."/>
        </authorList>
    </citation>
    <scope>NUCLEOTIDE SEQUENCE</scope>
</reference>
<protein>
    <submittedName>
        <fullName evidence="1">Uncharacterized protein</fullName>
    </submittedName>
</protein>
<proteinExistence type="predicted"/>
<dbReference type="AlphaFoldDB" id="A0A0E9VWU2"/>
<accession>A0A0E9VWU2</accession>
<name>A0A0E9VWU2_ANGAN</name>
<organism evidence="1">
    <name type="scientific">Anguilla anguilla</name>
    <name type="common">European freshwater eel</name>
    <name type="synonym">Muraena anguilla</name>
    <dbReference type="NCBI Taxonomy" id="7936"/>
    <lineage>
        <taxon>Eukaryota</taxon>
        <taxon>Metazoa</taxon>
        <taxon>Chordata</taxon>
        <taxon>Craniata</taxon>
        <taxon>Vertebrata</taxon>
        <taxon>Euteleostomi</taxon>
        <taxon>Actinopterygii</taxon>
        <taxon>Neopterygii</taxon>
        <taxon>Teleostei</taxon>
        <taxon>Anguilliformes</taxon>
        <taxon>Anguillidae</taxon>
        <taxon>Anguilla</taxon>
    </lineage>
</organism>
<sequence>MCSEQPCVAGYCGRIRIGATCLTQWDKASDSIRPFGQCPPTCHVHYETPICHTRPKVVPVKSASTRLPLDLKTLLISGLRNAMNDLEDGELRRGENGDGAQP</sequence>